<evidence type="ECO:0000313" key="8">
    <source>
        <dbReference type="Ensembl" id="ENSELUP00000090171.1"/>
    </source>
</evidence>
<accession>A0AAY5KN66</accession>
<dbReference type="PANTHER" id="PTHR35971">
    <property type="entry name" value="SI:DKEY-31G6.6"/>
    <property type="match status" value="1"/>
</dbReference>
<reference evidence="8" key="2">
    <citation type="submission" date="2025-08" db="UniProtKB">
        <authorList>
            <consortium name="Ensembl"/>
        </authorList>
    </citation>
    <scope>IDENTIFICATION</scope>
</reference>
<dbReference type="InterPro" id="IPR007110">
    <property type="entry name" value="Ig-like_dom"/>
</dbReference>
<evidence type="ECO:0000256" key="4">
    <source>
        <dbReference type="ARBA" id="ARBA00022737"/>
    </source>
</evidence>
<dbReference type="SUPFAM" id="SSF48726">
    <property type="entry name" value="Immunoglobulin"/>
    <property type="match status" value="5"/>
</dbReference>
<dbReference type="InterPro" id="IPR013783">
    <property type="entry name" value="Ig-like_fold"/>
</dbReference>
<feature type="domain" description="Ig-like" evidence="7">
    <location>
        <begin position="300"/>
        <end position="395"/>
    </location>
</feature>
<dbReference type="FunFam" id="2.60.40.10:FF:000211">
    <property type="entry name" value="Obscurin-like protein 1"/>
    <property type="match status" value="3"/>
</dbReference>
<comment type="subcellular location">
    <subcellularLocation>
        <location evidence="1">Cytoplasm</location>
    </subcellularLocation>
</comment>
<keyword evidence="2" id="KW-0963">Cytoplasm</keyword>
<feature type="domain" description="Ig-like" evidence="7">
    <location>
        <begin position="30"/>
        <end position="111"/>
    </location>
</feature>
<dbReference type="SMART" id="SM00408">
    <property type="entry name" value="IGc2"/>
    <property type="match status" value="3"/>
</dbReference>
<feature type="domain" description="Ig-like" evidence="7">
    <location>
        <begin position="205"/>
        <end position="299"/>
    </location>
</feature>
<dbReference type="Gene3D" id="2.60.40.10">
    <property type="entry name" value="Immunoglobulins"/>
    <property type="match status" value="5"/>
</dbReference>
<dbReference type="Ensembl" id="ENSELUT00000105347.1">
    <property type="protein sequence ID" value="ENSELUP00000090171.1"/>
    <property type="gene ID" value="ENSELUG00000010214.3"/>
</dbReference>
<evidence type="ECO:0000256" key="6">
    <source>
        <dbReference type="ARBA" id="ARBA00023319"/>
    </source>
</evidence>
<protein>
    <recommendedName>
        <fullName evidence="7">Ig-like domain-containing protein</fullName>
    </recommendedName>
</protein>
<dbReference type="Pfam" id="PF07679">
    <property type="entry name" value="I-set"/>
    <property type="match status" value="2"/>
</dbReference>
<dbReference type="SMART" id="SM00409">
    <property type="entry name" value="IG"/>
    <property type="match status" value="4"/>
</dbReference>
<organism evidence="8 9">
    <name type="scientific">Esox lucius</name>
    <name type="common">Northern pike</name>
    <dbReference type="NCBI Taxonomy" id="8010"/>
    <lineage>
        <taxon>Eukaryota</taxon>
        <taxon>Metazoa</taxon>
        <taxon>Chordata</taxon>
        <taxon>Craniata</taxon>
        <taxon>Vertebrata</taxon>
        <taxon>Euteleostomi</taxon>
        <taxon>Actinopterygii</taxon>
        <taxon>Neopterygii</taxon>
        <taxon>Teleostei</taxon>
        <taxon>Protacanthopterygii</taxon>
        <taxon>Esociformes</taxon>
        <taxon>Esocidae</taxon>
        <taxon>Esox</taxon>
    </lineage>
</organism>
<proteinExistence type="predicted"/>
<dbReference type="InterPro" id="IPR036179">
    <property type="entry name" value="Ig-like_dom_sf"/>
</dbReference>
<evidence type="ECO:0000256" key="3">
    <source>
        <dbReference type="ARBA" id="ARBA00022553"/>
    </source>
</evidence>
<name>A0AAY5KN66_ESOLU</name>
<keyword evidence="4" id="KW-0677">Repeat</keyword>
<dbReference type="InterPro" id="IPR052385">
    <property type="entry name" value="Obscurin/Obscurin-like_Reg"/>
</dbReference>
<evidence type="ECO:0000256" key="1">
    <source>
        <dbReference type="ARBA" id="ARBA00004496"/>
    </source>
</evidence>
<dbReference type="InterPro" id="IPR003599">
    <property type="entry name" value="Ig_sub"/>
</dbReference>
<keyword evidence="9" id="KW-1185">Reference proteome</keyword>
<dbReference type="GO" id="GO:0005737">
    <property type="term" value="C:cytoplasm"/>
    <property type="evidence" value="ECO:0007669"/>
    <property type="project" value="UniProtKB-SubCell"/>
</dbReference>
<reference evidence="8" key="3">
    <citation type="submission" date="2025-09" db="UniProtKB">
        <authorList>
            <consortium name="Ensembl"/>
        </authorList>
    </citation>
    <scope>IDENTIFICATION</scope>
</reference>
<keyword evidence="6" id="KW-0393">Immunoglobulin domain</keyword>
<evidence type="ECO:0000256" key="2">
    <source>
        <dbReference type="ARBA" id="ARBA00022490"/>
    </source>
</evidence>
<feature type="domain" description="Ig-like" evidence="7">
    <location>
        <begin position="113"/>
        <end position="199"/>
    </location>
</feature>
<evidence type="ECO:0000256" key="5">
    <source>
        <dbReference type="ARBA" id="ARBA00023157"/>
    </source>
</evidence>
<keyword evidence="3" id="KW-0597">Phosphoprotein</keyword>
<dbReference type="InterPro" id="IPR003598">
    <property type="entry name" value="Ig_sub2"/>
</dbReference>
<feature type="domain" description="Ig-like" evidence="7">
    <location>
        <begin position="400"/>
        <end position="466"/>
    </location>
</feature>
<dbReference type="InterPro" id="IPR013098">
    <property type="entry name" value="Ig_I-set"/>
</dbReference>
<dbReference type="PROSITE" id="PS50835">
    <property type="entry name" value="IG_LIKE"/>
    <property type="match status" value="5"/>
</dbReference>
<dbReference type="Proteomes" id="UP000265140">
    <property type="component" value="Chromosome 16"/>
</dbReference>
<evidence type="ECO:0000313" key="9">
    <source>
        <dbReference type="Proteomes" id="UP000265140"/>
    </source>
</evidence>
<dbReference type="AlphaFoldDB" id="A0AAY5KN66"/>
<keyword evidence="5" id="KW-1015">Disulfide bond</keyword>
<reference evidence="8 9" key="1">
    <citation type="submission" date="2020-02" db="EMBL/GenBank/DDBJ databases">
        <title>Esox lucius (northern pike) genome, fEsoLuc1, primary haplotype.</title>
        <authorList>
            <person name="Myers G."/>
            <person name="Karagic N."/>
            <person name="Meyer A."/>
            <person name="Pippel M."/>
            <person name="Reichard M."/>
            <person name="Winkler S."/>
            <person name="Tracey A."/>
            <person name="Sims Y."/>
            <person name="Howe K."/>
            <person name="Rhie A."/>
            <person name="Formenti G."/>
            <person name="Durbin R."/>
            <person name="Fedrigo O."/>
            <person name="Jarvis E.D."/>
        </authorList>
    </citation>
    <scope>NUCLEOTIDE SEQUENCE [LARGE SCALE GENOMIC DNA]</scope>
</reference>
<dbReference type="Pfam" id="PF13927">
    <property type="entry name" value="Ig_3"/>
    <property type="match status" value="2"/>
</dbReference>
<evidence type="ECO:0000259" key="7">
    <source>
        <dbReference type="PROSITE" id="PS50835"/>
    </source>
</evidence>
<dbReference type="PANTHER" id="PTHR35971:SF5">
    <property type="entry name" value="OBSCURIN LIKE CYTOSKELETAL ADAPTOR 1"/>
    <property type="match status" value="1"/>
</dbReference>
<dbReference type="GeneTree" id="ENSGT00940000156702"/>
<sequence length="466" mass="51981">MRTLVVQSAELTHSGMYRCTTMDDAMEFHVEIKDVEKTMSVEADRPFEVQCEVTDPTAQVFWCKDGDKILPQTEMEIQSDGTMRSCIVQSPELFDSRLYNCETSDDTVDIKAPSARFSALPDAERNQSIETGRPVLLQCELSDPTAQVYWYKDGTKLLSQSGIKIQSYGNTRTLFIQSAERSHDGTYECTTSDDTIAFTLEIKDPSQKILELPPMERNKSVEVGSPIVLQCELSDSTGQVCWSKDDMKLFTKAGLDIQSEANVRRLVVHSAELSDSGLYCCSLADDAITFKVDIQASIAPPVRFSAAPEIERNKSIEAGCPIVLHCELSDPSGQICWYKDGIKLLPQYGIYFQSEGTMRTLVIQSATFSCSGVYSCKTADDISEFYVDVKAAPVTFREIPKEELFKSVVERDRLLMSCEVSREDATVQWYKDGFEMAPSDNVSVQADGTVRMLIIHSAQLSDSGTY</sequence>